<accession>A0A974HL84</accession>
<feature type="compositionally biased region" description="Basic and acidic residues" evidence="2">
    <location>
        <begin position="164"/>
        <end position="173"/>
    </location>
</feature>
<dbReference type="AlphaFoldDB" id="A0A974HL84"/>
<keyword evidence="1" id="KW-0175">Coiled coil</keyword>
<evidence type="ECO:0000256" key="2">
    <source>
        <dbReference type="SAM" id="MobiDB-lite"/>
    </source>
</evidence>
<proteinExistence type="predicted"/>
<sequence>MGIRHNEVFDNNSESEIPSDMETHSLVAEFKNYIKAKMVPRGLRLKKSPSFNLKKSGGQEFLDKWNLILSDCSLNLMIDENTKNITKINKQVQEEKRKLEEKKEDKQFSDLNDRIKSELTKIQQEIKTRKKKTFLRDTKDYKKGQVYVTHENLLNTSDNEQEYGEGRQGRKIQ</sequence>
<dbReference type="EMBL" id="CM004473">
    <property type="protein sequence ID" value="OCT82232.1"/>
    <property type="molecule type" value="Genomic_DNA"/>
</dbReference>
<organism evidence="3 4">
    <name type="scientific">Xenopus laevis</name>
    <name type="common">African clawed frog</name>
    <dbReference type="NCBI Taxonomy" id="8355"/>
    <lineage>
        <taxon>Eukaryota</taxon>
        <taxon>Metazoa</taxon>
        <taxon>Chordata</taxon>
        <taxon>Craniata</taxon>
        <taxon>Vertebrata</taxon>
        <taxon>Euteleostomi</taxon>
        <taxon>Amphibia</taxon>
        <taxon>Batrachia</taxon>
        <taxon>Anura</taxon>
        <taxon>Pipoidea</taxon>
        <taxon>Pipidae</taxon>
        <taxon>Xenopodinae</taxon>
        <taxon>Xenopus</taxon>
        <taxon>Xenopus</taxon>
    </lineage>
</organism>
<feature type="region of interest" description="Disordered" evidence="2">
    <location>
        <begin position="152"/>
        <end position="173"/>
    </location>
</feature>
<gene>
    <name evidence="3" type="ORF">XELAEV_18024748mg</name>
</gene>
<reference evidence="4" key="1">
    <citation type="journal article" date="2016" name="Nature">
        <title>Genome evolution in the allotetraploid frog Xenopus laevis.</title>
        <authorList>
            <person name="Session A.M."/>
            <person name="Uno Y."/>
            <person name="Kwon T."/>
            <person name="Chapman J.A."/>
            <person name="Toyoda A."/>
            <person name="Takahashi S."/>
            <person name="Fukui A."/>
            <person name="Hikosaka A."/>
            <person name="Suzuki A."/>
            <person name="Kondo M."/>
            <person name="van Heeringen S.J."/>
            <person name="Quigley I."/>
            <person name="Heinz S."/>
            <person name="Ogino H."/>
            <person name="Ochi H."/>
            <person name="Hellsten U."/>
            <person name="Lyons J.B."/>
            <person name="Simakov O."/>
            <person name="Putnam N."/>
            <person name="Stites J."/>
            <person name="Kuroki Y."/>
            <person name="Tanaka T."/>
            <person name="Michiue T."/>
            <person name="Watanabe M."/>
            <person name="Bogdanovic O."/>
            <person name="Lister R."/>
            <person name="Georgiou G."/>
            <person name="Paranjpe S.S."/>
            <person name="van Kruijsbergen I."/>
            <person name="Shu S."/>
            <person name="Carlson J."/>
            <person name="Kinoshita T."/>
            <person name="Ohta Y."/>
            <person name="Mawaribuchi S."/>
            <person name="Jenkins J."/>
            <person name="Grimwood J."/>
            <person name="Schmutz J."/>
            <person name="Mitros T."/>
            <person name="Mozaffari S.V."/>
            <person name="Suzuki Y."/>
            <person name="Haramoto Y."/>
            <person name="Yamamoto T.S."/>
            <person name="Takagi C."/>
            <person name="Heald R."/>
            <person name="Miller K."/>
            <person name="Haudenschild C."/>
            <person name="Kitzman J."/>
            <person name="Nakayama T."/>
            <person name="Izutsu Y."/>
            <person name="Robert J."/>
            <person name="Fortriede J."/>
            <person name="Burns K."/>
            <person name="Lotay V."/>
            <person name="Karimi K."/>
            <person name="Yasuoka Y."/>
            <person name="Dichmann D.S."/>
            <person name="Flajnik M.F."/>
            <person name="Houston D.W."/>
            <person name="Shendure J."/>
            <person name="DuPasquier L."/>
            <person name="Vize P.D."/>
            <person name="Zorn A.M."/>
            <person name="Ito M."/>
            <person name="Marcotte E.M."/>
            <person name="Wallingford J.B."/>
            <person name="Ito Y."/>
            <person name="Asashima M."/>
            <person name="Ueno N."/>
            <person name="Matsuda Y."/>
            <person name="Veenstra G.J."/>
            <person name="Fujiyama A."/>
            <person name="Harland R.M."/>
            <person name="Taira M."/>
            <person name="Rokhsar D.S."/>
        </authorList>
    </citation>
    <scope>NUCLEOTIDE SEQUENCE [LARGE SCALE GENOMIC DNA]</scope>
    <source>
        <strain evidence="4">J</strain>
    </source>
</reference>
<feature type="coiled-coil region" evidence="1">
    <location>
        <begin position="78"/>
        <end position="132"/>
    </location>
</feature>
<dbReference type="Proteomes" id="UP000694892">
    <property type="component" value="Chromosome 4S"/>
</dbReference>
<name>A0A974HL84_XENLA</name>
<evidence type="ECO:0000256" key="1">
    <source>
        <dbReference type="SAM" id="Coils"/>
    </source>
</evidence>
<protein>
    <submittedName>
        <fullName evidence="3">Uncharacterized protein</fullName>
    </submittedName>
</protein>
<evidence type="ECO:0000313" key="4">
    <source>
        <dbReference type="Proteomes" id="UP000694892"/>
    </source>
</evidence>
<evidence type="ECO:0000313" key="3">
    <source>
        <dbReference type="EMBL" id="OCT82232.1"/>
    </source>
</evidence>